<feature type="region of interest" description="Disordered" evidence="1">
    <location>
        <begin position="1"/>
        <end position="30"/>
    </location>
</feature>
<feature type="compositionally biased region" description="Basic residues" evidence="1">
    <location>
        <begin position="1"/>
        <end position="10"/>
    </location>
</feature>
<dbReference type="Pfam" id="PF07727">
    <property type="entry name" value="RVT_2"/>
    <property type="match status" value="1"/>
</dbReference>
<feature type="domain" description="Reverse transcriptase Ty1/copia-type" evidence="2">
    <location>
        <begin position="74"/>
        <end position="250"/>
    </location>
</feature>
<evidence type="ECO:0000313" key="3">
    <source>
        <dbReference type="EMBL" id="POM62934.1"/>
    </source>
</evidence>
<dbReference type="OrthoDB" id="165748at2759"/>
<dbReference type="InterPro" id="IPR013103">
    <property type="entry name" value="RVT_2"/>
</dbReference>
<evidence type="ECO:0000256" key="1">
    <source>
        <dbReference type="SAM" id="MobiDB-lite"/>
    </source>
</evidence>
<proteinExistence type="predicted"/>
<evidence type="ECO:0000313" key="4">
    <source>
        <dbReference type="Proteomes" id="UP000237271"/>
    </source>
</evidence>
<sequence length="251" mass="28422">MVWRRERHVTRSITHQTANNADESAQQDETPADVVNRVVEVDPKNYSGAMHSQLSEQLLKAMDEELSALDENGVWDIVQTPREAHVLHTKPKRMRQGTSNAERRSSCRAEMNKDYNITFAEVADMFSVKLIGGLARKWRVPAKHGVVPNAYVKADKEAELVVYIHLLKEMTISEDTKKKLGVASDDNLVLEVLKALYGLKQTGRLWSKLLQKTMLALGFEQSLTDMSVCYRWRLGVLLVVGVYVDDLLVNT</sequence>
<keyword evidence="4" id="KW-1185">Reference proteome</keyword>
<dbReference type="EMBL" id="NCKW01015481">
    <property type="protein sequence ID" value="POM62934.1"/>
    <property type="molecule type" value="Genomic_DNA"/>
</dbReference>
<reference evidence="3 4" key="1">
    <citation type="journal article" date="2017" name="Genome Biol. Evol.">
        <title>Phytophthora megakarya and P. palmivora, closely related causal agents of cacao black pod rot, underwent increases in genome sizes and gene numbers by different mechanisms.</title>
        <authorList>
            <person name="Ali S.S."/>
            <person name="Shao J."/>
            <person name="Lary D.J."/>
            <person name="Kronmiller B."/>
            <person name="Shen D."/>
            <person name="Strem M.D."/>
            <person name="Amoako-Attah I."/>
            <person name="Akrofi A.Y."/>
            <person name="Begoude B.A."/>
            <person name="Ten Hoopen G.M."/>
            <person name="Coulibaly K."/>
            <person name="Kebe B.I."/>
            <person name="Melnick R.L."/>
            <person name="Guiltinan M.J."/>
            <person name="Tyler B.M."/>
            <person name="Meinhardt L.W."/>
            <person name="Bailey B.A."/>
        </authorList>
    </citation>
    <scope>NUCLEOTIDE SEQUENCE [LARGE SCALE GENOMIC DNA]</scope>
    <source>
        <strain evidence="4">sbr112.9</strain>
    </source>
</reference>
<dbReference type="Proteomes" id="UP000237271">
    <property type="component" value="Unassembled WGS sequence"/>
</dbReference>
<gene>
    <name evidence="3" type="ORF">PHPALM_27860</name>
</gene>
<evidence type="ECO:0000259" key="2">
    <source>
        <dbReference type="Pfam" id="PF07727"/>
    </source>
</evidence>
<name>A0A2P4XBK6_9STRA</name>
<accession>A0A2P4XBK6</accession>
<organism evidence="3 4">
    <name type="scientific">Phytophthora palmivora</name>
    <dbReference type="NCBI Taxonomy" id="4796"/>
    <lineage>
        <taxon>Eukaryota</taxon>
        <taxon>Sar</taxon>
        <taxon>Stramenopiles</taxon>
        <taxon>Oomycota</taxon>
        <taxon>Peronosporomycetes</taxon>
        <taxon>Peronosporales</taxon>
        <taxon>Peronosporaceae</taxon>
        <taxon>Phytophthora</taxon>
    </lineage>
</organism>
<protein>
    <recommendedName>
        <fullName evidence="2">Reverse transcriptase Ty1/copia-type domain-containing protein</fullName>
    </recommendedName>
</protein>
<dbReference type="AlphaFoldDB" id="A0A2P4XBK6"/>
<comment type="caution">
    <text evidence="3">The sequence shown here is derived from an EMBL/GenBank/DDBJ whole genome shotgun (WGS) entry which is preliminary data.</text>
</comment>
<feature type="compositionally biased region" description="Polar residues" evidence="1">
    <location>
        <begin position="11"/>
        <end position="29"/>
    </location>
</feature>